<proteinExistence type="predicted"/>
<comment type="caution">
    <text evidence="2">The sequence shown here is derived from an EMBL/GenBank/DDBJ whole genome shotgun (WGS) entry which is preliminary data.</text>
</comment>
<dbReference type="InterPro" id="IPR029058">
    <property type="entry name" value="AB_hydrolase_fold"/>
</dbReference>
<dbReference type="Proteomes" id="UP000677228">
    <property type="component" value="Unassembled WGS sequence"/>
</dbReference>
<dbReference type="PANTHER" id="PTHR31497:SF0">
    <property type="entry name" value="AUTOCRINE PROLIFERATION REPRESSOR PROTEIN A"/>
    <property type="match status" value="1"/>
</dbReference>
<evidence type="ECO:0000313" key="4">
    <source>
        <dbReference type="Proteomes" id="UP000677228"/>
    </source>
</evidence>
<dbReference type="SUPFAM" id="SSF53474">
    <property type="entry name" value="alpha/beta-Hydrolases"/>
    <property type="match status" value="1"/>
</dbReference>
<evidence type="ECO:0000313" key="2">
    <source>
        <dbReference type="EMBL" id="CAF0987509.1"/>
    </source>
</evidence>
<dbReference type="Pfam" id="PF10142">
    <property type="entry name" value="PhoPQ_related"/>
    <property type="match status" value="2"/>
</dbReference>
<dbReference type="InterPro" id="IPR009199">
    <property type="entry name" value="PhoPQ-act_pathogen-rel_PqaA"/>
</dbReference>
<dbReference type="EMBL" id="CAJOBA010005907">
    <property type="protein sequence ID" value="CAF3757729.1"/>
    <property type="molecule type" value="Genomic_DNA"/>
</dbReference>
<dbReference type="Gene3D" id="3.40.50.1820">
    <property type="entry name" value="alpha/beta hydrolase"/>
    <property type="match status" value="1"/>
</dbReference>
<gene>
    <name evidence="2" type="ORF">OVA965_LOCUS13902</name>
    <name evidence="3" type="ORF">TMI583_LOCUS13905</name>
</gene>
<evidence type="ECO:0008006" key="5">
    <source>
        <dbReference type="Google" id="ProtNLM"/>
    </source>
</evidence>
<dbReference type="Proteomes" id="UP000682733">
    <property type="component" value="Unassembled WGS sequence"/>
</dbReference>
<keyword evidence="1" id="KW-0732">Signal</keyword>
<organism evidence="2 4">
    <name type="scientific">Didymodactylos carnosus</name>
    <dbReference type="NCBI Taxonomy" id="1234261"/>
    <lineage>
        <taxon>Eukaryota</taxon>
        <taxon>Metazoa</taxon>
        <taxon>Spiralia</taxon>
        <taxon>Gnathifera</taxon>
        <taxon>Rotifera</taxon>
        <taxon>Eurotatoria</taxon>
        <taxon>Bdelloidea</taxon>
        <taxon>Philodinida</taxon>
        <taxon>Philodinidae</taxon>
        <taxon>Didymodactylos</taxon>
    </lineage>
</organism>
<reference evidence="2" key="1">
    <citation type="submission" date="2021-02" db="EMBL/GenBank/DDBJ databases">
        <authorList>
            <person name="Nowell W R."/>
        </authorList>
    </citation>
    <scope>NUCLEOTIDE SEQUENCE</scope>
</reference>
<accession>A0A8S2DUT8</accession>
<evidence type="ECO:0000256" key="1">
    <source>
        <dbReference type="SAM" id="SignalP"/>
    </source>
</evidence>
<protein>
    <recommendedName>
        <fullName evidence="5">Autocrine proliferation repressor A-like</fullName>
    </recommendedName>
</protein>
<evidence type="ECO:0000313" key="3">
    <source>
        <dbReference type="EMBL" id="CAF3757729.1"/>
    </source>
</evidence>
<feature type="signal peptide" evidence="1">
    <location>
        <begin position="1"/>
        <end position="18"/>
    </location>
</feature>
<dbReference type="EMBL" id="CAJNOK010005900">
    <property type="protein sequence ID" value="CAF0987509.1"/>
    <property type="molecule type" value="Genomic_DNA"/>
</dbReference>
<feature type="non-terminal residue" evidence="2">
    <location>
        <position position="1"/>
    </location>
</feature>
<name>A0A8S2DUT8_9BILA</name>
<dbReference type="PANTHER" id="PTHR31497">
    <property type="entry name" value="AUTOCRINE PROLIFERATION REPRESSOR PROTEIN A"/>
    <property type="match status" value="1"/>
</dbReference>
<feature type="chain" id="PRO_5036434498" description="Autocrine proliferation repressor A-like" evidence="1">
    <location>
        <begin position="19"/>
        <end position="403"/>
    </location>
</feature>
<dbReference type="AlphaFoldDB" id="A0A8S2DUT8"/>
<sequence length="403" mass="44876">MKVLFILLIAFGLYIGESFQTPLDDYVRAPDSHFAWKVIRTYEQLEYTLYIVNFTSQQWLDETFSSRPIWWHYLCISVPAKITRPDSAFLLIDGGGNGDDIPKPEDNFVALTSMFAVSAGSIGIDLQQIPNQPIRFMAAVRAMDAVQEFATKLSLPVPKKFVVGGASKRGWTTWTTAAVDTERVVGAVPIVLDILNLQANLHHHYRSLAGWTFAFADYYQLNITKLTDSPNLKAMGAIVDPYSYLERYRNTKLLQIQSAGDEFFLPDNELLFWNDLQSATGGTNLLSNGPKPISAIGYKARTLNAKRRDFRLVIGDPNHPGKAIVNPVFWLTQAIGQQVVNSTKTVYTLTIANPLEGWEGFFIQVNFPGPQGTALELTTETLIIPDTYPTDDCSGDGCYGTLV</sequence>